<dbReference type="Proteomes" id="UP000809431">
    <property type="component" value="Unassembled WGS sequence"/>
</dbReference>
<feature type="transmembrane region" description="Helical" evidence="8">
    <location>
        <begin position="393"/>
        <end position="413"/>
    </location>
</feature>
<keyword evidence="5 8" id="KW-0812">Transmembrane</keyword>
<dbReference type="Gene3D" id="1.10.3470.10">
    <property type="entry name" value="ABC transporter involved in vitamin B12 uptake, BtuC"/>
    <property type="match status" value="2"/>
</dbReference>
<evidence type="ECO:0000256" key="2">
    <source>
        <dbReference type="ARBA" id="ARBA00007935"/>
    </source>
</evidence>
<comment type="similarity">
    <text evidence="2">Belongs to the binding-protein-dependent transport system permease family. FecCD subfamily.</text>
</comment>
<feature type="transmembrane region" description="Helical" evidence="8">
    <location>
        <begin position="58"/>
        <end position="79"/>
    </location>
</feature>
<evidence type="ECO:0000313" key="10">
    <source>
        <dbReference type="Proteomes" id="UP000809431"/>
    </source>
</evidence>
<evidence type="ECO:0000256" key="3">
    <source>
        <dbReference type="ARBA" id="ARBA00022448"/>
    </source>
</evidence>
<evidence type="ECO:0000256" key="8">
    <source>
        <dbReference type="SAM" id="Phobius"/>
    </source>
</evidence>
<feature type="transmembrane region" description="Helical" evidence="8">
    <location>
        <begin position="450"/>
        <end position="469"/>
    </location>
</feature>
<feature type="transmembrane region" description="Helical" evidence="8">
    <location>
        <begin position="608"/>
        <end position="626"/>
    </location>
</feature>
<dbReference type="NCBIfam" id="NF007866">
    <property type="entry name" value="PRK10577.1-2"/>
    <property type="match status" value="1"/>
</dbReference>
<dbReference type="SUPFAM" id="SSF81345">
    <property type="entry name" value="ABC transporter involved in vitamin B12 uptake, BtuC"/>
    <property type="match status" value="2"/>
</dbReference>
<feature type="transmembrane region" description="Helical" evidence="8">
    <location>
        <begin position="570"/>
        <end position="596"/>
    </location>
</feature>
<feature type="transmembrane region" description="Helical" evidence="8">
    <location>
        <begin position="481"/>
        <end position="501"/>
    </location>
</feature>
<proteinExistence type="inferred from homology"/>
<name>A0ABS2BPN0_9NEIS</name>
<dbReference type="EMBL" id="JAESND010000011">
    <property type="protein sequence ID" value="MBM3117587.1"/>
    <property type="molecule type" value="Genomic_DNA"/>
</dbReference>
<dbReference type="Pfam" id="PF01032">
    <property type="entry name" value="FecCD"/>
    <property type="match status" value="2"/>
</dbReference>
<feature type="transmembrane region" description="Helical" evidence="8">
    <location>
        <begin position="425"/>
        <end position="444"/>
    </location>
</feature>
<keyword evidence="10" id="KW-1185">Reference proteome</keyword>
<feature type="transmembrane region" description="Helical" evidence="8">
    <location>
        <begin position="521"/>
        <end position="543"/>
    </location>
</feature>
<feature type="transmembrane region" description="Helical" evidence="8">
    <location>
        <begin position="119"/>
        <end position="137"/>
    </location>
</feature>
<protein>
    <submittedName>
        <fullName evidence="9">Fe(3+)-hydroxamate ABC transporter permease FhuB</fullName>
    </submittedName>
</protein>
<evidence type="ECO:0000256" key="6">
    <source>
        <dbReference type="ARBA" id="ARBA00022989"/>
    </source>
</evidence>
<feature type="transmembrane region" description="Helical" evidence="8">
    <location>
        <begin position="304"/>
        <end position="324"/>
    </location>
</feature>
<dbReference type="RefSeq" id="WP_203539801.1">
    <property type="nucleotide sequence ID" value="NZ_JAESND010000011.1"/>
</dbReference>
<dbReference type="PANTHER" id="PTHR30472:SF37">
    <property type="entry name" value="FE(3+) DICITRATE TRANSPORT SYSTEM PERMEASE PROTEIN FECD-RELATED"/>
    <property type="match status" value="1"/>
</dbReference>
<feature type="transmembrane region" description="Helical" evidence="8">
    <location>
        <begin position="144"/>
        <end position="166"/>
    </location>
</feature>
<evidence type="ECO:0000256" key="7">
    <source>
        <dbReference type="ARBA" id="ARBA00023136"/>
    </source>
</evidence>
<dbReference type="PANTHER" id="PTHR30472">
    <property type="entry name" value="FERRIC ENTEROBACTIN TRANSPORT SYSTEM PERMEASE PROTEIN"/>
    <property type="match status" value="1"/>
</dbReference>
<sequence>MKMLPRSPALPLCGLLFVLTLGLSIGWLDRQLPDTLWLSGLFDPDLADPRQLVVHYAWLPRLALCLLAGAALGLAGMLLQQVLRNPLASPTTLGATSGAQLALLLATLFAPSLLAGREWVALFGAGAALGLVYALTWRRPLSPLATIFAGLVVNLYLGAIGSALLLSNPEALKGMLVWGGGALAQDGWDGVQRLLIHLVPATLLLPLLTRPLAVLDLDEASARSLGLPLRHLRLLTLTLAVFVTACVVSVAGVIGFIGLAAPSLVRLLGVRTLGRRLFWAAALGGLLLSATDALLQFVADGGGMLLPTGAMTALLGAPLLLWLIPRLAPKKSMPGASGSGLTMRRHPRPRRLLTTLVLVLLIALPLALFVGQGSDGWRWAGGELWTIQLSWRLPRLGAAAAVGLLLGLAGTVLQRIGQNPMASPELLGVSGGTVVGLLLAGLLLPAAPLPLLLTAGVLGAVLTLALLLGINRRSGFQPERVLLSGVAITALLEPLQSLALANGDPRVQQLLTWLSGSTYHVTPTVTVALLLLAVVALGVSVLLGRWLDLLPLGQAAAGALGVDTRRAQRWLLLLVALLSAAATLVIGPVSFVGLLAPHLARLLGLVRARAQLIGAGLCGALLMLVADWVGQQLLFPQELPAGLVATLLGGAYFMWNLRRL</sequence>
<keyword evidence="3" id="KW-0813">Transport</keyword>
<accession>A0ABS2BPN0</accession>
<feature type="transmembrane region" description="Helical" evidence="8">
    <location>
        <begin position="277"/>
        <end position="298"/>
    </location>
</feature>
<comment type="caution">
    <text evidence="9">The sequence shown here is derived from an EMBL/GenBank/DDBJ whole genome shotgun (WGS) entry which is preliminary data.</text>
</comment>
<evidence type="ECO:0000256" key="4">
    <source>
        <dbReference type="ARBA" id="ARBA00022475"/>
    </source>
</evidence>
<dbReference type="CDD" id="cd06550">
    <property type="entry name" value="TM_ABC_iron-siderophores_like"/>
    <property type="match status" value="1"/>
</dbReference>
<evidence type="ECO:0000313" key="9">
    <source>
        <dbReference type="EMBL" id="MBM3117587.1"/>
    </source>
</evidence>
<dbReference type="InterPro" id="IPR000522">
    <property type="entry name" value="ABC_transptr_permease_BtuC"/>
</dbReference>
<gene>
    <name evidence="9" type="primary">fhuB</name>
    <name evidence="9" type="ORF">JMJ54_17250</name>
</gene>
<keyword evidence="7 8" id="KW-0472">Membrane</keyword>
<organism evidence="9 10">
    <name type="scientific">Jeongeupia naejangsanensis</name>
    <dbReference type="NCBI Taxonomy" id="613195"/>
    <lineage>
        <taxon>Bacteria</taxon>
        <taxon>Pseudomonadati</taxon>
        <taxon>Pseudomonadota</taxon>
        <taxon>Betaproteobacteria</taxon>
        <taxon>Neisseriales</taxon>
        <taxon>Chitinibacteraceae</taxon>
        <taxon>Jeongeupia</taxon>
    </lineage>
</organism>
<evidence type="ECO:0000256" key="5">
    <source>
        <dbReference type="ARBA" id="ARBA00022692"/>
    </source>
</evidence>
<comment type="subcellular location">
    <subcellularLocation>
        <location evidence="1">Cell membrane</location>
        <topology evidence="1">Multi-pass membrane protein</topology>
    </subcellularLocation>
</comment>
<feature type="transmembrane region" description="Helical" evidence="8">
    <location>
        <begin position="638"/>
        <end position="655"/>
    </location>
</feature>
<reference evidence="9 10" key="1">
    <citation type="submission" date="2021-01" db="EMBL/GenBank/DDBJ databases">
        <title>Draft Genome Sequence and Polyhydroxyalkanoate Biosynthetic Potential of Jeongeupia naejangsanensis Type Strain DSM 24253.</title>
        <authorList>
            <person name="Turrini P."/>
            <person name="Artuso I."/>
            <person name="Lugli G.A."/>
            <person name="Frangipani E."/>
            <person name="Ventura M."/>
            <person name="Visca P."/>
        </authorList>
    </citation>
    <scope>NUCLEOTIDE SEQUENCE [LARGE SCALE GENOMIC DNA]</scope>
    <source>
        <strain evidence="9 10">DSM 24253</strain>
    </source>
</reference>
<evidence type="ECO:0000256" key="1">
    <source>
        <dbReference type="ARBA" id="ARBA00004651"/>
    </source>
</evidence>
<keyword evidence="4" id="KW-1003">Cell membrane</keyword>
<dbReference type="InterPro" id="IPR037294">
    <property type="entry name" value="ABC_BtuC-like"/>
</dbReference>
<feature type="transmembrane region" description="Helical" evidence="8">
    <location>
        <begin position="352"/>
        <end position="373"/>
    </location>
</feature>
<feature type="transmembrane region" description="Helical" evidence="8">
    <location>
        <begin position="91"/>
        <end position="113"/>
    </location>
</feature>
<feature type="transmembrane region" description="Helical" evidence="8">
    <location>
        <begin position="234"/>
        <end position="265"/>
    </location>
</feature>
<keyword evidence="6 8" id="KW-1133">Transmembrane helix</keyword>